<evidence type="ECO:0000313" key="4">
    <source>
        <dbReference type="Proteomes" id="UP000287908"/>
    </source>
</evidence>
<gene>
    <name evidence="3" type="ORF">CWI81_09105</name>
</gene>
<dbReference type="EMBL" id="PIQF01000002">
    <property type="protein sequence ID" value="RUO76254.1"/>
    <property type="molecule type" value="Genomic_DNA"/>
</dbReference>
<dbReference type="RefSeq" id="WP_126784974.1">
    <property type="nucleotide sequence ID" value="NZ_PIQF01000002.1"/>
</dbReference>
<keyword evidence="1" id="KW-0732">Signal</keyword>
<proteinExistence type="predicted"/>
<keyword evidence="4" id="KW-1185">Reference proteome</keyword>
<dbReference type="AlphaFoldDB" id="A0A432ZEC8"/>
<sequence>MKKTLIALAAVMSFGSTAAIAQQETPQQMQQQQTQEITEGMLVKFVTAMEDVQSVTEKYREKFQNAENQEQAQTIQQSAQEEMIAAVEGAGLTPQEYNMIIQQAQNDEELRNRLQEMTGEDS</sequence>
<reference evidence="3 4" key="1">
    <citation type="journal article" date="2011" name="Front. Microbiol.">
        <title>Genomic signatures of strain selection and enhancement in Bacillus atrophaeus var. globigii, a historical biowarfare simulant.</title>
        <authorList>
            <person name="Gibbons H.S."/>
            <person name="Broomall S.M."/>
            <person name="McNew L.A."/>
            <person name="Daligault H."/>
            <person name="Chapman C."/>
            <person name="Bruce D."/>
            <person name="Karavis M."/>
            <person name="Krepps M."/>
            <person name="McGregor P.A."/>
            <person name="Hong C."/>
            <person name="Park K.H."/>
            <person name="Akmal A."/>
            <person name="Feldman A."/>
            <person name="Lin J.S."/>
            <person name="Chang W.E."/>
            <person name="Higgs B.W."/>
            <person name="Demirev P."/>
            <person name="Lindquist J."/>
            <person name="Liem A."/>
            <person name="Fochler E."/>
            <person name="Read T.D."/>
            <person name="Tapia R."/>
            <person name="Johnson S."/>
            <person name="Bishop-Lilly K.A."/>
            <person name="Detter C."/>
            <person name="Han C."/>
            <person name="Sozhamannan S."/>
            <person name="Rosenzweig C.N."/>
            <person name="Skowronski E.W."/>
        </authorList>
    </citation>
    <scope>NUCLEOTIDE SEQUENCE [LARGE SCALE GENOMIC DNA]</scope>
    <source>
        <strain evidence="3 4">CL-SP19</strain>
    </source>
</reference>
<dbReference type="Proteomes" id="UP000287908">
    <property type="component" value="Unassembled WGS sequence"/>
</dbReference>
<evidence type="ECO:0000259" key="2">
    <source>
        <dbReference type="Pfam" id="PF13767"/>
    </source>
</evidence>
<dbReference type="InterPro" id="IPR025433">
    <property type="entry name" value="DUF4168"/>
</dbReference>
<evidence type="ECO:0000256" key="1">
    <source>
        <dbReference type="SAM" id="SignalP"/>
    </source>
</evidence>
<dbReference type="OrthoDB" id="5772815at2"/>
<accession>A0A432ZEC8</accession>
<dbReference type="Pfam" id="PF13767">
    <property type="entry name" value="DUF4168"/>
    <property type="match status" value="1"/>
</dbReference>
<name>A0A432ZEC8_9GAMM</name>
<protein>
    <recommendedName>
        <fullName evidence="2">DUF4168 domain-containing protein</fullName>
    </recommendedName>
</protein>
<comment type="caution">
    <text evidence="3">The sequence shown here is derived from an EMBL/GenBank/DDBJ whole genome shotgun (WGS) entry which is preliminary data.</text>
</comment>
<feature type="signal peptide" evidence="1">
    <location>
        <begin position="1"/>
        <end position="21"/>
    </location>
</feature>
<feature type="domain" description="DUF4168" evidence="2">
    <location>
        <begin position="41"/>
        <end position="113"/>
    </location>
</feature>
<evidence type="ECO:0000313" key="3">
    <source>
        <dbReference type="EMBL" id="RUO76254.1"/>
    </source>
</evidence>
<organism evidence="3 4">
    <name type="scientific">Idiomarina seosinensis</name>
    <dbReference type="NCBI Taxonomy" id="281739"/>
    <lineage>
        <taxon>Bacteria</taxon>
        <taxon>Pseudomonadati</taxon>
        <taxon>Pseudomonadota</taxon>
        <taxon>Gammaproteobacteria</taxon>
        <taxon>Alteromonadales</taxon>
        <taxon>Idiomarinaceae</taxon>
        <taxon>Idiomarina</taxon>
    </lineage>
</organism>
<feature type="chain" id="PRO_5019494537" description="DUF4168 domain-containing protein" evidence="1">
    <location>
        <begin position="22"/>
        <end position="122"/>
    </location>
</feature>